<dbReference type="Proteomes" id="UP000271337">
    <property type="component" value="Unassembled WGS sequence"/>
</dbReference>
<gene>
    <name evidence="3" type="ORF">D0866_01207</name>
    <name evidence="2" type="ORF">D0867_01021</name>
</gene>
<dbReference type="EMBL" id="QWIL01000056">
    <property type="protein sequence ID" value="RMY24982.1"/>
    <property type="molecule type" value="Genomic_DNA"/>
</dbReference>
<evidence type="ECO:0000313" key="4">
    <source>
        <dbReference type="Proteomes" id="UP000271337"/>
    </source>
</evidence>
<feature type="region of interest" description="Disordered" evidence="1">
    <location>
        <begin position="1"/>
        <end position="64"/>
    </location>
</feature>
<evidence type="ECO:0000313" key="3">
    <source>
        <dbReference type="EMBL" id="RMY40517.1"/>
    </source>
</evidence>
<organism evidence="3 5">
    <name type="scientific">Hortaea werneckii</name>
    <name type="common">Black yeast</name>
    <name type="synonym">Cladosporium werneckii</name>
    <dbReference type="NCBI Taxonomy" id="91943"/>
    <lineage>
        <taxon>Eukaryota</taxon>
        <taxon>Fungi</taxon>
        <taxon>Dikarya</taxon>
        <taxon>Ascomycota</taxon>
        <taxon>Pezizomycotina</taxon>
        <taxon>Dothideomycetes</taxon>
        <taxon>Dothideomycetidae</taxon>
        <taxon>Mycosphaerellales</taxon>
        <taxon>Teratosphaeriaceae</taxon>
        <taxon>Hortaea</taxon>
    </lineage>
</organism>
<reference evidence="4 5" key="1">
    <citation type="journal article" date="2018" name="BMC Genomics">
        <title>Genomic evidence for intraspecific hybridization in a clonal and extremely halotolerant yeast.</title>
        <authorList>
            <person name="Gostincar C."/>
            <person name="Stajich J.E."/>
            <person name="Zupancic J."/>
            <person name="Zalar P."/>
            <person name="Gunde-Cimerman N."/>
        </authorList>
    </citation>
    <scope>NUCLEOTIDE SEQUENCE [LARGE SCALE GENOMIC DNA]</scope>
    <source>
        <strain evidence="3 5">EXF-6651</strain>
        <strain evidence="2 4">EXF-6669</strain>
    </source>
</reference>
<evidence type="ECO:0000313" key="2">
    <source>
        <dbReference type="EMBL" id="RMY24982.1"/>
    </source>
</evidence>
<proteinExistence type="predicted"/>
<sequence>MPQTYPRPTYTREDASNRIETPNDGFVRQRNKQTSSRTSNDHAEEITFSAPILDMPSGNSPSQALATLFTNLGDAAQTDTGGS</sequence>
<protein>
    <submittedName>
        <fullName evidence="3">Uncharacterized protein</fullName>
    </submittedName>
</protein>
<accession>A0A3M7BLT2</accession>
<dbReference type="EMBL" id="QWIM01000065">
    <property type="protein sequence ID" value="RMY40517.1"/>
    <property type="molecule type" value="Genomic_DNA"/>
</dbReference>
<evidence type="ECO:0000256" key="1">
    <source>
        <dbReference type="SAM" id="MobiDB-lite"/>
    </source>
</evidence>
<dbReference type="OrthoDB" id="3829309at2759"/>
<dbReference type="AlphaFoldDB" id="A0A3M7BLT2"/>
<comment type="caution">
    <text evidence="3">The sequence shown here is derived from an EMBL/GenBank/DDBJ whole genome shotgun (WGS) entry which is preliminary data.</text>
</comment>
<name>A0A3M7BLT2_HORWE</name>
<dbReference type="VEuPathDB" id="FungiDB:BTJ68_10581"/>
<evidence type="ECO:0000313" key="5">
    <source>
        <dbReference type="Proteomes" id="UP000276864"/>
    </source>
</evidence>
<dbReference type="Proteomes" id="UP000276864">
    <property type="component" value="Unassembled WGS sequence"/>
</dbReference>